<protein>
    <submittedName>
        <fullName evidence="4">Glutamate carboxypeptidase</fullName>
        <ecNumber evidence="4">3.4.17.11</ecNumber>
    </submittedName>
</protein>
<gene>
    <name evidence="4" type="ORF">JOE69_000885</name>
</gene>
<dbReference type="Gene3D" id="3.30.70.360">
    <property type="match status" value="1"/>
</dbReference>
<dbReference type="Pfam" id="PF07687">
    <property type="entry name" value="M20_dimer"/>
    <property type="match status" value="1"/>
</dbReference>
<keyword evidence="2 4" id="KW-0378">Hydrolase</keyword>
<reference evidence="4 5" key="1">
    <citation type="submission" date="2023-07" db="EMBL/GenBank/DDBJ databases">
        <title>Sequencing the genomes of 1000 actinobacteria strains.</title>
        <authorList>
            <person name="Klenk H.-P."/>
        </authorList>
    </citation>
    <scope>NUCLEOTIDE SEQUENCE [LARGE SCALE GENOMIC DNA]</scope>
    <source>
        <strain evidence="4 5">DSM 14555</strain>
    </source>
</reference>
<keyword evidence="5" id="KW-1185">Reference proteome</keyword>
<dbReference type="InterPro" id="IPR002933">
    <property type="entry name" value="Peptidase_M20"/>
</dbReference>
<dbReference type="GO" id="GO:0004180">
    <property type="term" value="F:carboxypeptidase activity"/>
    <property type="evidence" value="ECO:0007669"/>
    <property type="project" value="UniProtKB-KW"/>
</dbReference>
<dbReference type="InterPro" id="IPR011650">
    <property type="entry name" value="Peptidase_M20_dimer"/>
</dbReference>
<dbReference type="SUPFAM" id="SSF55031">
    <property type="entry name" value="Bacterial exopeptidase dimerisation domain"/>
    <property type="match status" value="1"/>
</dbReference>
<evidence type="ECO:0000313" key="4">
    <source>
        <dbReference type="EMBL" id="MDR6268647.1"/>
    </source>
</evidence>
<dbReference type="Gene3D" id="3.40.630.10">
    <property type="entry name" value="Zn peptidases"/>
    <property type="match status" value="1"/>
</dbReference>
<dbReference type="PANTHER" id="PTHR43808">
    <property type="entry name" value="ACETYLORNITHINE DEACETYLASE"/>
    <property type="match status" value="1"/>
</dbReference>
<accession>A0ABU1J885</accession>
<dbReference type="InterPro" id="IPR036264">
    <property type="entry name" value="Bact_exopeptidase_dim_dom"/>
</dbReference>
<evidence type="ECO:0000259" key="3">
    <source>
        <dbReference type="Pfam" id="PF07687"/>
    </source>
</evidence>
<organism evidence="4 5">
    <name type="scientific">Arthrobacter russicus</name>
    <dbReference type="NCBI Taxonomy" id="172040"/>
    <lineage>
        <taxon>Bacteria</taxon>
        <taxon>Bacillati</taxon>
        <taxon>Actinomycetota</taxon>
        <taxon>Actinomycetes</taxon>
        <taxon>Micrococcales</taxon>
        <taxon>Micrococcaceae</taxon>
        <taxon>Arthrobacter</taxon>
    </lineage>
</organism>
<comment type="caution">
    <text evidence="4">The sequence shown here is derived from an EMBL/GenBank/DDBJ whole genome shotgun (WGS) entry which is preliminary data.</text>
</comment>
<dbReference type="PANTHER" id="PTHR43808:SF9">
    <property type="entry name" value="BLL0789 PROTEIN"/>
    <property type="match status" value="1"/>
</dbReference>
<dbReference type="SUPFAM" id="SSF53187">
    <property type="entry name" value="Zn-dependent exopeptidases"/>
    <property type="match status" value="1"/>
</dbReference>
<dbReference type="InterPro" id="IPR017150">
    <property type="entry name" value="Pept_M20_glutamate_carboxypep"/>
</dbReference>
<keyword evidence="1" id="KW-0479">Metal-binding</keyword>
<dbReference type="InterPro" id="IPR050072">
    <property type="entry name" value="Peptidase_M20A"/>
</dbReference>
<dbReference type="Proteomes" id="UP001185069">
    <property type="component" value="Unassembled WGS sequence"/>
</dbReference>
<dbReference type="RefSeq" id="WP_309796418.1">
    <property type="nucleotide sequence ID" value="NZ_BAAAHY010000006.1"/>
</dbReference>
<dbReference type="Pfam" id="PF01546">
    <property type="entry name" value="Peptidase_M20"/>
    <property type="match status" value="1"/>
</dbReference>
<proteinExistence type="predicted"/>
<feature type="domain" description="Peptidase M20 dimerisation" evidence="3">
    <location>
        <begin position="192"/>
        <end position="288"/>
    </location>
</feature>
<evidence type="ECO:0000256" key="1">
    <source>
        <dbReference type="ARBA" id="ARBA00022723"/>
    </source>
</evidence>
<evidence type="ECO:0000256" key="2">
    <source>
        <dbReference type="ARBA" id="ARBA00022801"/>
    </source>
</evidence>
<sequence>MFIFMGVPGLAELLISVPQAARSVESLIGELKVLVHAESPSRDHLLLERCAGLISALGEVNLGISPQIEIDEGVPRILFDFGAHPQGRGVLILCHYDTVWEQGAWRQDLFSNDAGVIRGPGAFDMKAGILQGFRALRLLREAGQSLAGVRVLVTGDEEVGSGTSRGPIEALAKGMDAVLVLEASADGGTLKTARKGISIYRLEIQGLASHTGLDLDKGVNATVEAAHQVLAVSALADPVAGTSVTPTVLRSGTTTNTVPARALLDLDVRAWTVPELERVDAALRALLPNLPGIRLRLDGGINRPPLEPAASAGLYALSQEVAAGLAIDPPGSAAVGGASDGNFTAGIGVPTLDGLGAVGGGAHSTEEYMLVGAIAERTALLAGIVQRILQGDFER</sequence>
<evidence type="ECO:0000313" key="5">
    <source>
        <dbReference type="Proteomes" id="UP001185069"/>
    </source>
</evidence>
<dbReference type="PIRSF" id="PIRSF037238">
    <property type="entry name" value="Carboxypeptidase_G2"/>
    <property type="match status" value="1"/>
</dbReference>
<dbReference type="EC" id="3.4.17.11" evidence="4"/>
<name>A0ABU1J885_9MICC</name>
<dbReference type="EMBL" id="JAVDQF010000001">
    <property type="protein sequence ID" value="MDR6268647.1"/>
    <property type="molecule type" value="Genomic_DNA"/>
</dbReference>
<keyword evidence="4" id="KW-0645">Protease</keyword>
<keyword evidence="4" id="KW-0121">Carboxypeptidase</keyword>